<organism evidence="2 3">
    <name type="scientific">Amycolatopsis samaneae</name>
    <dbReference type="NCBI Taxonomy" id="664691"/>
    <lineage>
        <taxon>Bacteria</taxon>
        <taxon>Bacillati</taxon>
        <taxon>Actinomycetota</taxon>
        <taxon>Actinomycetes</taxon>
        <taxon>Pseudonocardiales</taxon>
        <taxon>Pseudonocardiaceae</taxon>
        <taxon>Amycolatopsis</taxon>
    </lineage>
</organism>
<gene>
    <name evidence="2" type="ORF">ACFSYJ_27565</name>
</gene>
<dbReference type="InterPro" id="IPR011991">
    <property type="entry name" value="ArsR-like_HTH"/>
</dbReference>
<dbReference type="EMBL" id="JBHUKU010000015">
    <property type="protein sequence ID" value="MFD2462395.1"/>
    <property type="molecule type" value="Genomic_DNA"/>
</dbReference>
<dbReference type="SMART" id="SM00418">
    <property type="entry name" value="HTH_ARSR"/>
    <property type="match status" value="1"/>
</dbReference>
<feature type="domain" description="HTH arsR-type" evidence="1">
    <location>
        <begin position="27"/>
        <end position="104"/>
    </location>
</feature>
<sequence length="118" mass="13104">MASDTGVRRSAAADADQPGIDGIRLDAVLQAAADPIRRYMLAVLAERGEVTAAEMDLPVTRATGSYHCRILRQAGWTHTRVRGRERYLSLRREDLDEVYPGLVDAVLAAERAERERRA</sequence>
<dbReference type="InterPro" id="IPR036390">
    <property type="entry name" value="WH_DNA-bd_sf"/>
</dbReference>
<dbReference type="RefSeq" id="WP_345400854.1">
    <property type="nucleotide sequence ID" value="NZ_BAABHG010000012.1"/>
</dbReference>
<name>A0ABW5GNH9_9PSEU</name>
<dbReference type="SUPFAM" id="SSF46785">
    <property type="entry name" value="Winged helix' DNA-binding domain"/>
    <property type="match status" value="1"/>
</dbReference>
<protein>
    <submittedName>
        <fullName evidence="2">ArsR/SmtB family transcription factor</fullName>
    </submittedName>
</protein>
<dbReference type="CDD" id="cd00090">
    <property type="entry name" value="HTH_ARSR"/>
    <property type="match status" value="1"/>
</dbReference>
<reference evidence="3" key="1">
    <citation type="journal article" date="2019" name="Int. J. Syst. Evol. Microbiol.">
        <title>The Global Catalogue of Microorganisms (GCM) 10K type strain sequencing project: providing services to taxonomists for standard genome sequencing and annotation.</title>
        <authorList>
            <consortium name="The Broad Institute Genomics Platform"/>
            <consortium name="The Broad Institute Genome Sequencing Center for Infectious Disease"/>
            <person name="Wu L."/>
            <person name="Ma J."/>
        </authorList>
    </citation>
    <scope>NUCLEOTIDE SEQUENCE [LARGE SCALE GENOMIC DNA]</scope>
    <source>
        <strain evidence="3">CGMCC 4.7643</strain>
    </source>
</reference>
<dbReference type="InterPro" id="IPR001845">
    <property type="entry name" value="HTH_ArsR_DNA-bd_dom"/>
</dbReference>
<evidence type="ECO:0000313" key="2">
    <source>
        <dbReference type="EMBL" id="MFD2462395.1"/>
    </source>
</evidence>
<dbReference type="Gene3D" id="1.10.10.10">
    <property type="entry name" value="Winged helix-like DNA-binding domain superfamily/Winged helix DNA-binding domain"/>
    <property type="match status" value="1"/>
</dbReference>
<keyword evidence="3" id="KW-1185">Reference proteome</keyword>
<proteinExistence type="predicted"/>
<accession>A0ABW5GNH9</accession>
<dbReference type="InterPro" id="IPR036388">
    <property type="entry name" value="WH-like_DNA-bd_sf"/>
</dbReference>
<dbReference type="Proteomes" id="UP001597419">
    <property type="component" value="Unassembled WGS sequence"/>
</dbReference>
<evidence type="ECO:0000259" key="1">
    <source>
        <dbReference type="SMART" id="SM00418"/>
    </source>
</evidence>
<comment type="caution">
    <text evidence="2">The sequence shown here is derived from an EMBL/GenBank/DDBJ whole genome shotgun (WGS) entry which is preliminary data.</text>
</comment>
<evidence type="ECO:0000313" key="3">
    <source>
        <dbReference type="Proteomes" id="UP001597419"/>
    </source>
</evidence>